<evidence type="ECO:0000313" key="2">
    <source>
        <dbReference type="Proteomes" id="UP001300012"/>
    </source>
</evidence>
<keyword evidence="2" id="KW-1185">Reference proteome</keyword>
<comment type="caution">
    <text evidence="1">The sequence shown here is derived from an EMBL/GenBank/DDBJ whole genome shotgun (WGS) entry which is preliminary data.</text>
</comment>
<sequence length="482" mass="53435">MKSKGRGSISALPITMLFVLMLACLTVTLLMSKPPLTGIMEQSSNVNRSPAWTIGYLIGQQTVKEPSRLQHQLEARKDIMFWAGEASLASDTSNNQAARKPAPRSFFPIWNEGTAAFRDQYGDLFPHIPEEQLKGYGRTAYFLDYGEARFWFLNAAKLDEEPSAQLDWLKRTAAENPQLHRIVLLQKEPVQPGVWDRLAESGADLMLIGARVYAPEATVTAQPQAGYHSSAHRGWAEWTVSSPSGGLLIVQGQGSRLEAALPLDPAGRAADRLELDAAALRQPAAVQERAPISIGAMWRYHAGGPEVHAEVPPGLDLTGETPARSMERLPRQDWRSPEYNDAGWRWSAAPFGRSSDSGRKNNIRTPLSAELQSPAYYFRKSFILDEAEASAAIKEWIMHISFEDGYIAYLNGVEISRDSIREGLVDYRTLAVPHTGGLYETVSLGNHRNLLVQGVNTLAVEVHTSHPDSPEMWFDLSLSYKK</sequence>
<reference evidence="1 2" key="1">
    <citation type="submission" date="2022-08" db="EMBL/GenBank/DDBJ databases">
        <title>Paenibacillus endoradicis sp. nov., Paenibacillus radicibacter sp. nov and Paenibacillus pararadicis sp. nov., three cold-adapted plant growth-promoting bacteria isolated from root of Larix gmelinii in Great Khingan.</title>
        <authorList>
            <person name="Xue H."/>
        </authorList>
    </citation>
    <scope>NUCLEOTIDE SEQUENCE [LARGE SCALE GENOMIC DNA]</scope>
    <source>
        <strain evidence="1 2">N5-1-1-5</strain>
    </source>
</reference>
<dbReference type="InterPro" id="IPR029052">
    <property type="entry name" value="Metallo-depent_PP-like"/>
</dbReference>
<gene>
    <name evidence="1" type="ORF">NV381_22800</name>
</gene>
<dbReference type="RefSeq" id="WP_258215589.1">
    <property type="nucleotide sequence ID" value="NZ_JANQBD010000017.1"/>
</dbReference>
<proteinExistence type="predicted"/>
<dbReference type="SUPFAM" id="SSF56300">
    <property type="entry name" value="Metallo-dependent phosphatases"/>
    <property type="match status" value="1"/>
</dbReference>
<dbReference type="Gene3D" id="2.60.120.260">
    <property type="entry name" value="Galactose-binding domain-like"/>
    <property type="match status" value="1"/>
</dbReference>
<dbReference type="EMBL" id="JANQBD010000017">
    <property type="protein sequence ID" value="MCR8634021.1"/>
    <property type="molecule type" value="Genomic_DNA"/>
</dbReference>
<name>A0ABT1YLF2_9BACL</name>
<dbReference type="Proteomes" id="UP001300012">
    <property type="component" value="Unassembled WGS sequence"/>
</dbReference>
<evidence type="ECO:0000313" key="1">
    <source>
        <dbReference type="EMBL" id="MCR8634021.1"/>
    </source>
</evidence>
<protein>
    <submittedName>
        <fullName evidence="1">Uncharacterized protein</fullName>
    </submittedName>
</protein>
<accession>A0ABT1YLF2</accession>
<dbReference type="PROSITE" id="PS51257">
    <property type="entry name" value="PROKAR_LIPOPROTEIN"/>
    <property type="match status" value="1"/>
</dbReference>
<organism evidence="1 2">
    <name type="scientific">Paenibacillus radicis</name>
    <name type="common">ex Xue et al. 2023</name>
    <dbReference type="NCBI Taxonomy" id="2972489"/>
    <lineage>
        <taxon>Bacteria</taxon>
        <taxon>Bacillati</taxon>
        <taxon>Bacillota</taxon>
        <taxon>Bacilli</taxon>
        <taxon>Bacillales</taxon>
        <taxon>Paenibacillaceae</taxon>
        <taxon>Paenibacillus</taxon>
    </lineage>
</organism>